<dbReference type="SMART" id="SM00858">
    <property type="entry name" value="SAF"/>
    <property type="match status" value="1"/>
</dbReference>
<gene>
    <name evidence="2" type="ORF">HW450_03335</name>
</gene>
<dbReference type="Gene3D" id="3.90.1210.10">
    <property type="entry name" value="Antifreeze-like/N-acetylneuraminic acid synthase C-terminal domain"/>
    <property type="match status" value="1"/>
</dbReference>
<organism evidence="2 3">
    <name type="scientific">Corynebacterium hindlerae</name>
    <dbReference type="NCBI Taxonomy" id="699041"/>
    <lineage>
        <taxon>Bacteria</taxon>
        <taxon>Bacillati</taxon>
        <taxon>Actinomycetota</taxon>
        <taxon>Actinomycetes</taxon>
        <taxon>Mycobacteriales</taxon>
        <taxon>Corynebacteriaceae</taxon>
        <taxon>Corynebacterium</taxon>
    </lineage>
</organism>
<protein>
    <recommendedName>
        <fullName evidence="1">SAF domain-containing protein</fullName>
    </recommendedName>
</protein>
<dbReference type="CDD" id="cd11614">
    <property type="entry name" value="SAF_CpaB_FlgA_like"/>
    <property type="match status" value="1"/>
</dbReference>
<dbReference type="Pfam" id="PF08666">
    <property type="entry name" value="SAF"/>
    <property type="match status" value="1"/>
</dbReference>
<name>A0A7G5FGP0_9CORY</name>
<evidence type="ECO:0000313" key="2">
    <source>
        <dbReference type="EMBL" id="QMV85781.1"/>
    </source>
</evidence>
<evidence type="ECO:0000259" key="1">
    <source>
        <dbReference type="SMART" id="SM00858"/>
    </source>
</evidence>
<sequence>MDSFISRIPLSLRHPSWRRSMFIRRLLAAVLLMFGLVLAISEQLRDSHQYVVANSTLTPGAIITEADLTVRTFQQPLGLTSPVLSPADAVGKVIARPLQPGDFLQEKDMLGPELATALGSTASAMVPITLADPAAAQLAVPGARVSVVSAGQEQSSPMVIAEGATVVFGTAKATDSTDPGTVLLALNTEEAQHVAAASLRLPITIVLKP</sequence>
<evidence type="ECO:0000313" key="3">
    <source>
        <dbReference type="Proteomes" id="UP000515570"/>
    </source>
</evidence>
<dbReference type="AlphaFoldDB" id="A0A7G5FGP0"/>
<dbReference type="InterPro" id="IPR013974">
    <property type="entry name" value="SAF"/>
</dbReference>
<proteinExistence type="predicted"/>
<dbReference type="EMBL" id="CP059833">
    <property type="protein sequence ID" value="QMV85781.1"/>
    <property type="molecule type" value="Genomic_DNA"/>
</dbReference>
<keyword evidence="3" id="KW-1185">Reference proteome</keyword>
<feature type="domain" description="SAF" evidence="1">
    <location>
        <begin position="48"/>
        <end position="110"/>
    </location>
</feature>
<reference evidence="2 3" key="1">
    <citation type="submission" date="2020-07" db="EMBL/GenBank/DDBJ databases">
        <title>non toxigenic Corynebacterium sp. nov from a clinical source.</title>
        <authorList>
            <person name="Bernier A.-M."/>
            <person name="Bernard K."/>
        </authorList>
    </citation>
    <scope>NUCLEOTIDE SEQUENCE [LARGE SCALE GENOMIC DNA]</scope>
    <source>
        <strain evidence="3">NML 93-0612</strain>
    </source>
</reference>
<dbReference type="Proteomes" id="UP000515570">
    <property type="component" value="Chromosome"/>
</dbReference>
<accession>A0A7G5FGP0</accession>
<dbReference type="RefSeq" id="WP_182386601.1">
    <property type="nucleotide sequence ID" value="NZ_CP059833.1"/>
</dbReference>